<dbReference type="PANTHER" id="PTHR46211:SF1">
    <property type="entry name" value="GLYCEROPHOSPHODIESTER PHOSPHODIESTERASE, CYTOPLASMIC"/>
    <property type="match status" value="1"/>
</dbReference>
<gene>
    <name evidence="3" type="ORF">JNB85_19025</name>
</gene>
<dbReference type="PROSITE" id="PS51704">
    <property type="entry name" value="GP_PDE"/>
    <property type="match status" value="1"/>
</dbReference>
<proteinExistence type="predicted"/>
<feature type="region of interest" description="Disordered" evidence="1">
    <location>
        <begin position="1"/>
        <end position="20"/>
    </location>
</feature>
<comment type="caution">
    <text evidence="3">The sequence shown here is derived from an EMBL/GenBank/DDBJ whole genome shotgun (WGS) entry which is preliminary data.</text>
</comment>
<organism evidence="3 4">
    <name type="scientific">Rhizobium mesosinicum</name>
    <dbReference type="NCBI Taxonomy" id="335017"/>
    <lineage>
        <taxon>Bacteria</taxon>
        <taxon>Pseudomonadati</taxon>
        <taxon>Pseudomonadota</taxon>
        <taxon>Alphaproteobacteria</taxon>
        <taxon>Hyphomicrobiales</taxon>
        <taxon>Rhizobiaceae</taxon>
        <taxon>Rhizobium/Agrobacterium group</taxon>
        <taxon>Rhizobium</taxon>
    </lineage>
</organism>
<sequence>MTKHLKASGPAKNEIQAHRGASAVAPENTIAAFKAAAEQGAQWVELDVALLGDGTAVVIHDVTVDRCSASEGHLKDMTAADLSEIDAGSWFGARFKGERIPLLADVVPELGRLGLNVNVEIKQHPHQTSLEQLASTVHEHLQNRAAHTQVMISSFDPHALRAMNRLDANYDLAMLWSKLPEDWADQLAAVPARTIHLLYKSLSIGFLEEAASCGIKVRAWTCNDPCLLTSFWPAGLTGVITDDPSLFLK</sequence>
<dbReference type="Gene3D" id="3.20.20.190">
    <property type="entry name" value="Phosphatidylinositol (PI) phosphodiesterase"/>
    <property type="match status" value="1"/>
</dbReference>
<evidence type="ECO:0000313" key="4">
    <source>
        <dbReference type="Proteomes" id="UP000717752"/>
    </source>
</evidence>
<name>A0ABS7GX09_9HYPH</name>
<reference evidence="3 4" key="1">
    <citation type="journal article" date="2021" name="MBio">
        <title>Poor Competitiveness of Bradyrhizobium in Pigeon Pea Root Colonization in Indian Soils.</title>
        <authorList>
            <person name="Chalasani D."/>
            <person name="Basu A."/>
            <person name="Pullabhotla S.V.S.R.N."/>
            <person name="Jorrin B."/>
            <person name="Neal A.L."/>
            <person name="Poole P.S."/>
            <person name="Podile A.R."/>
            <person name="Tkacz A."/>
        </authorList>
    </citation>
    <scope>NUCLEOTIDE SEQUENCE [LARGE SCALE GENOMIC DNA]</scope>
    <source>
        <strain evidence="3 4">HU56</strain>
    </source>
</reference>
<dbReference type="InterPro" id="IPR017946">
    <property type="entry name" value="PLC-like_Pdiesterase_TIM-brl"/>
</dbReference>
<dbReference type="SUPFAM" id="SSF51695">
    <property type="entry name" value="PLC-like phosphodiesterases"/>
    <property type="match status" value="1"/>
</dbReference>
<dbReference type="RefSeq" id="WP_220335863.1">
    <property type="nucleotide sequence ID" value="NZ_JAEUAK010000007.1"/>
</dbReference>
<dbReference type="EMBL" id="JAEUAK010000007">
    <property type="protein sequence ID" value="MBW9054502.1"/>
    <property type="molecule type" value="Genomic_DNA"/>
</dbReference>
<evidence type="ECO:0000256" key="1">
    <source>
        <dbReference type="SAM" id="MobiDB-lite"/>
    </source>
</evidence>
<dbReference type="Pfam" id="PF03009">
    <property type="entry name" value="GDPD"/>
    <property type="match status" value="1"/>
</dbReference>
<evidence type="ECO:0000259" key="2">
    <source>
        <dbReference type="PROSITE" id="PS51704"/>
    </source>
</evidence>
<dbReference type="InterPro" id="IPR030395">
    <property type="entry name" value="GP_PDE_dom"/>
</dbReference>
<accession>A0ABS7GX09</accession>
<feature type="domain" description="GP-PDE" evidence="2">
    <location>
        <begin position="13"/>
        <end position="249"/>
    </location>
</feature>
<dbReference type="PANTHER" id="PTHR46211">
    <property type="entry name" value="GLYCEROPHOSPHORYL DIESTER PHOSPHODIESTERASE"/>
    <property type="match status" value="1"/>
</dbReference>
<keyword evidence="4" id="KW-1185">Reference proteome</keyword>
<evidence type="ECO:0000313" key="3">
    <source>
        <dbReference type="EMBL" id="MBW9054502.1"/>
    </source>
</evidence>
<protein>
    <submittedName>
        <fullName evidence="3">Glycerophosphoryl diester phosphodiesterase</fullName>
    </submittedName>
</protein>
<dbReference type="Proteomes" id="UP000717752">
    <property type="component" value="Unassembled WGS sequence"/>
</dbReference>